<organism evidence="2 3">
    <name type="scientific">Clostridium polyendosporum</name>
    <dbReference type="NCBI Taxonomy" id="69208"/>
    <lineage>
        <taxon>Bacteria</taxon>
        <taxon>Bacillati</taxon>
        <taxon>Bacillota</taxon>
        <taxon>Clostridia</taxon>
        <taxon>Eubacteriales</taxon>
        <taxon>Clostridiaceae</taxon>
        <taxon>Clostridium</taxon>
    </lineage>
</organism>
<evidence type="ECO:0000256" key="1">
    <source>
        <dbReference type="SAM" id="Phobius"/>
    </source>
</evidence>
<proteinExistence type="predicted"/>
<accession>A0A919S227</accession>
<gene>
    <name evidence="2" type="ORF">CPJCM30710_24990</name>
</gene>
<name>A0A919S227_9CLOT</name>
<comment type="caution">
    <text evidence="2">The sequence shown here is derived from an EMBL/GenBank/DDBJ whole genome shotgun (WGS) entry which is preliminary data.</text>
</comment>
<dbReference type="Proteomes" id="UP000679179">
    <property type="component" value="Unassembled WGS sequence"/>
</dbReference>
<evidence type="ECO:0000313" key="3">
    <source>
        <dbReference type="Proteomes" id="UP000679179"/>
    </source>
</evidence>
<keyword evidence="1" id="KW-0472">Membrane</keyword>
<dbReference type="EMBL" id="BOPZ01000023">
    <property type="protein sequence ID" value="GIM29833.1"/>
    <property type="molecule type" value="Genomic_DNA"/>
</dbReference>
<keyword evidence="1" id="KW-0812">Transmembrane</keyword>
<keyword evidence="1" id="KW-1133">Transmembrane helix</keyword>
<dbReference type="AlphaFoldDB" id="A0A919S227"/>
<sequence length="125" mass="14086">MPIDSNILNLYLQLGIAGATLAILLVFVILLFKFISENKRNKTNSDTSRIDKLCDKIDALISSNAEHTQKLNEVLLANDKDQKTTIGLLDKILAVALDTQRRVLRIDDRTFTCLGNSRIKDKEEE</sequence>
<reference evidence="2" key="1">
    <citation type="submission" date="2021-03" db="EMBL/GenBank/DDBJ databases">
        <title>Taxonomic study of Clostridium polyendosporum from meadow-gley soil under rice.</title>
        <authorList>
            <person name="Kobayashi H."/>
            <person name="Tanizawa Y."/>
            <person name="Yagura M."/>
        </authorList>
    </citation>
    <scope>NUCLEOTIDE SEQUENCE</scope>
    <source>
        <strain evidence="2">JCM 30710</strain>
    </source>
</reference>
<feature type="transmembrane region" description="Helical" evidence="1">
    <location>
        <begin position="12"/>
        <end position="32"/>
    </location>
</feature>
<dbReference type="RefSeq" id="WP_212904521.1">
    <property type="nucleotide sequence ID" value="NZ_BOPZ01000023.1"/>
</dbReference>
<evidence type="ECO:0000313" key="2">
    <source>
        <dbReference type="EMBL" id="GIM29833.1"/>
    </source>
</evidence>
<protein>
    <submittedName>
        <fullName evidence="2">Uncharacterized protein</fullName>
    </submittedName>
</protein>
<keyword evidence="3" id="KW-1185">Reference proteome</keyword>